<keyword evidence="2" id="KW-1185">Reference proteome</keyword>
<reference evidence="1 2" key="1">
    <citation type="submission" date="2024-03" db="EMBL/GenBank/DDBJ databases">
        <authorList>
            <person name="Gkanogiannis A."/>
            <person name="Becerra Lopez-Lavalle L."/>
        </authorList>
    </citation>
    <scope>NUCLEOTIDE SEQUENCE [LARGE SCALE GENOMIC DNA]</scope>
</reference>
<sequence>MKHGRGHPLLYRTRTENKAPKGHVHPFPPSRPFIFLLSPFTLLSLLSDPSLSRQISLLRLEITPHSTPGWRRSAMLLSEVCTVMVRSWFFIDDT</sequence>
<dbReference type="EMBL" id="OZ021736">
    <property type="protein sequence ID" value="CAK9314494.1"/>
    <property type="molecule type" value="Genomic_DNA"/>
</dbReference>
<name>A0ABP0Y247_9ROSI</name>
<evidence type="ECO:0000313" key="2">
    <source>
        <dbReference type="Proteomes" id="UP001642487"/>
    </source>
</evidence>
<dbReference type="Proteomes" id="UP001642487">
    <property type="component" value="Chromosome 2"/>
</dbReference>
<accession>A0ABP0Y247</accession>
<gene>
    <name evidence="1" type="ORF">CITCOLO1_LOCUS6252</name>
</gene>
<protein>
    <submittedName>
        <fullName evidence="1">Uncharacterized protein</fullName>
    </submittedName>
</protein>
<proteinExistence type="predicted"/>
<evidence type="ECO:0000313" key="1">
    <source>
        <dbReference type="EMBL" id="CAK9314494.1"/>
    </source>
</evidence>
<organism evidence="1 2">
    <name type="scientific">Citrullus colocynthis</name>
    <name type="common">colocynth</name>
    <dbReference type="NCBI Taxonomy" id="252529"/>
    <lineage>
        <taxon>Eukaryota</taxon>
        <taxon>Viridiplantae</taxon>
        <taxon>Streptophyta</taxon>
        <taxon>Embryophyta</taxon>
        <taxon>Tracheophyta</taxon>
        <taxon>Spermatophyta</taxon>
        <taxon>Magnoliopsida</taxon>
        <taxon>eudicotyledons</taxon>
        <taxon>Gunneridae</taxon>
        <taxon>Pentapetalae</taxon>
        <taxon>rosids</taxon>
        <taxon>fabids</taxon>
        <taxon>Cucurbitales</taxon>
        <taxon>Cucurbitaceae</taxon>
        <taxon>Benincaseae</taxon>
        <taxon>Citrullus</taxon>
    </lineage>
</organism>